<accession>A0A820M8J3</accession>
<dbReference type="PANTHER" id="PTHR45945">
    <property type="entry name" value="REGULATOR OF G-PROTEIN SIGNALING LOCO"/>
    <property type="match status" value="1"/>
</dbReference>
<evidence type="ECO:0000313" key="6">
    <source>
        <dbReference type="Proteomes" id="UP000663873"/>
    </source>
</evidence>
<comment type="caution">
    <text evidence="2">The sequence shown here is derived from an EMBL/GenBank/DDBJ whole genome shotgun (WGS) entry which is preliminary data.</text>
</comment>
<dbReference type="GO" id="GO:0005886">
    <property type="term" value="C:plasma membrane"/>
    <property type="evidence" value="ECO:0007669"/>
    <property type="project" value="TreeGrafter"/>
</dbReference>
<dbReference type="SUPFAM" id="SSF54236">
    <property type="entry name" value="Ubiquitin-like"/>
    <property type="match status" value="1"/>
</dbReference>
<dbReference type="GO" id="GO:0005634">
    <property type="term" value="C:nucleus"/>
    <property type="evidence" value="ECO:0007669"/>
    <property type="project" value="TreeGrafter"/>
</dbReference>
<organism evidence="2 6">
    <name type="scientific">Rotaria socialis</name>
    <dbReference type="NCBI Taxonomy" id="392032"/>
    <lineage>
        <taxon>Eukaryota</taxon>
        <taxon>Metazoa</taxon>
        <taxon>Spiralia</taxon>
        <taxon>Gnathifera</taxon>
        <taxon>Rotifera</taxon>
        <taxon>Eurotatoria</taxon>
        <taxon>Bdelloidea</taxon>
        <taxon>Philodinida</taxon>
        <taxon>Philodinidae</taxon>
        <taxon>Rotaria</taxon>
    </lineage>
</organism>
<dbReference type="EMBL" id="CAJOBP010002716">
    <property type="protein sequence ID" value="CAF4370318.1"/>
    <property type="molecule type" value="Genomic_DNA"/>
</dbReference>
<evidence type="ECO:0000313" key="4">
    <source>
        <dbReference type="EMBL" id="CAF4461451.1"/>
    </source>
</evidence>
<dbReference type="Proteomes" id="UP000663848">
    <property type="component" value="Unassembled WGS sequence"/>
</dbReference>
<dbReference type="GO" id="GO:0005737">
    <property type="term" value="C:cytoplasm"/>
    <property type="evidence" value="ECO:0007669"/>
    <property type="project" value="TreeGrafter"/>
</dbReference>
<dbReference type="Proteomes" id="UP000663838">
    <property type="component" value="Unassembled WGS sequence"/>
</dbReference>
<evidence type="ECO:0000313" key="2">
    <source>
        <dbReference type="EMBL" id="CAF4370318.1"/>
    </source>
</evidence>
<sequence length="195" mass="22477">MCCFSIFCFFFIFISYFIYIYIYIYQPIDIQEPLSTLSGKEIRVEIRVLIRIDLPQKILCVRCDPKRTLLQMLQPIVDKLKLSIGQFVFYANDSLIPLNLNDLVCTYDNQRIFTLTKTASGVDMSSRQKLKVINDIFEMISENDEDIKFDECGILKPVTLSKSTIVVSNDDYPHASTLDTSSTCDSDQIYCGPKR</sequence>
<feature type="transmembrane region" description="Helical" evidence="1">
    <location>
        <begin position="7"/>
        <end position="25"/>
    </location>
</feature>
<dbReference type="InterPro" id="IPR029071">
    <property type="entry name" value="Ubiquitin-like_domsf"/>
</dbReference>
<keyword evidence="6" id="KW-1185">Reference proteome</keyword>
<dbReference type="InterPro" id="IPR046995">
    <property type="entry name" value="RGS10/12/14-like"/>
</dbReference>
<dbReference type="PANTHER" id="PTHR45945:SF3">
    <property type="entry name" value="REGULATOR OF G-PROTEIN SIGNALING LOCO"/>
    <property type="match status" value="1"/>
</dbReference>
<reference evidence="2" key="1">
    <citation type="submission" date="2021-02" db="EMBL/GenBank/DDBJ databases">
        <authorList>
            <person name="Nowell W R."/>
        </authorList>
    </citation>
    <scope>NUCLEOTIDE SEQUENCE</scope>
</reference>
<dbReference type="EMBL" id="CAJOBS010000280">
    <property type="protein sequence ID" value="CAF4542081.1"/>
    <property type="molecule type" value="Genomic_DNA"/>
</dbReference>
<dbReference type="GO" id="GO:0008277">
    <property type="term" value="P:regulation of G protein-coupled receptor signaling pathway"/>
    <property type="evidence" value="ECO:0007669"/>
    <property type="project" value="TreeGrafter"/>
</dbReference>
<keyword evidence="1" id="KW-1133">Transmembrane helix</keyword>
<dbReference type="AlphaFoldDB" id="A0A820M8J3"/>
<dbReference type="EMBL" id="CAJOBQ010000511">
    <property type="protein sequence ID" value="CAF4371050.1"/>
    <property type="molecule type" value="Genomic_DNA"/>
</dbReference>
<keyword evidence="1" id="KW-0472">Membrane</keyword>
<gene>
    <name evidence="4" type="ORF">QYT958_LOCUS1456</name>
    <name evidence="5" type="ORF">TOA249_LOCUS6564</name>
    <name evidence="3" type="ORF">TSG867_LOCUS10893</name>
    <name evidence="2" type="ORF">UJA718_LOCUS17047</name>
</gene>
<dbReference type="GO" id="GO:0005096">
    <property type="term" value="F:GTPase activator activity"/>
    <property type="evidence" value="ECO:0007669"/>
    <property type="project" value="InterPro"/>
</dbReference>
<evidence type="ECO:0000256" key="1">
    <source>
        <dbReference type="SAM" id="Phobius"/>
    </source>
</evidence>
<evidence type="ECO:0008006" key="7">
    <source>
        <dbReference type="Google" id="ProtNLM"/>
    </source>
</evidence>
<evidence type="ECO:0000313" key="5">
    <source>
        <dbReference type="EMBL" id="CAF4542081.1"/>
    </source>
</evidence>
<evidence type="ECO:0000313" key="3">
    <source>
        <dbReference type="EMBL" id="CAF4371050.1"/>
    </source>
</evidence>
<keyword evidence="1" id="KW-0812">Transmembrane</keyword>
<dbReference type="EMBL" id="CAJOBR010000081">
    <property type="protein sequence ID" value="CAF4461451.1"/>
    <property type="molecule type" value="Genomic_DNA"/>
</dbReference>
<name>A0A820M8J3_9BILA</name>
<dbReference type="Proteomes" id="UP000663873">
    <property type="component" value="Unassembled WGS sequence"/>
</dbReference>
<dbReference type="Proteomes" id="UP000663862">
    <property type="component" value="Unassembled WGS sequence"/>
</dbReference>
<protein>
    <recommendedName>
        <fullName evidence="7">Ubiquitin-like domain-containing protein</fullName>
    </recommendedName>
</protein>
<proteinExistence type="predicted"/>
<dbReference type="Gene3D" id="3.10.20.90">
    <property type="entry name" value="Phosphatidylinositol 3-kinase Catalytic Subunit, Chain A, domain 1"/>
    <property type="match status" value="1"/>
</dbReference>